<evidence type="ECO:0000313" key="17">
    <source>
        <dbReference type="RefSeq" id="XP_032832904.1"/>
    </source>
</evidence>
<feature type="domain" description="Synphilin-1 alpha-Synuclein-binding" evidence="3">
    <location>
        <begin position="580"/>
        <end position="618"/>
    </location>
</feature>
<dbReference type="Pfam" id="PF16700">
    <property type="entry name" value="SNCAIP_SNCA_bd"/>
    <property type="match status" value="1"/>
</dbReference>
<dbReference type="RefSeq" id="XP_032832416.1">
    <property type="nucleotide sequence ID" value="XM_032976525.1"/>
</dbReference>
<evidence type="ECO:0000313" key="15">
    <source>
        <dbReference type="RefSeq" id="XP_032832739.1"/>
    </source>
</evidence>
<evidence type="ECO:0000313" key="14">
    <source>
        <dbReference type="RefSeq" id="XP_032832651.1"/>
    </source>
</evidence>
<evidence type="ECO:0000313" key="6">
    <source>
        <dbReference type="RefSeq" id="XP_032832055.1"/>
    </source>
</evidence>
<dbReference type="InterPro" id="IPR036770">
    <property type="entry name" value="Ankyrin_rpt-contain_sf"/>
</dbReference>
<evidence type="ECO:0000313" key="10">
    <source>
        <dbReference type="RefSeq" id="XP_032832336.1"/>
    </source>
</evidence>
<feature type="region of interest" description="Disordered" evidence="2">
    <location>
        <begin position="799"/>
        <end position="925"/>
    </location>
</feature>
<feature type="region of interest" description="Disordered" evidence="2">
    <location>
        <begin position="71"/>
        <end position="130"/>
    </location>
</feature>
<evidence type="ECO:0000313" key="11">
    <source>
        <dbReference type="RefSeq" id="XP_032832416.1"/>
    </source>
</evidence>
<feature type="compositionally biased region" description="Polar residues" evidence="2">
    <location>
        <begin position="867"/>
        <end position="878"/>
    </location>
</feature>
<dbReference type="GO" id="GO:0031625">
    <property type="term" value="F:ubiquitin protein ligase binding"/>
    <property type="evidence" value="ECO:0007669"/>
    <property type="project" value="TreeGrafter"/>
</dbReference>
<dbReference type="RefSeq" id="XP_032832827.1">
    <property type="nucleotide sequence ID" value="XM_032976936.1"/>
</dbReference>
<evidence type="ECO:0000313" key="16">
    <source>
        <dbReference type="RefSeq" id="XP_032832827.1"/>
    </source>
</evidence>
<proteinExistence type="predicted"/>
<feature type="compositionally biased region" description="Basic and acidic residues" evidence="2">
    <location>
        <begin position="277"/>
        <end position="296"/>
    </location>
</feature>
<feature type="region of interest" description="Disordered" evidence="2">
    <location>
        <begin position="622"/>
        <end position="689"/>
    </location>
</feature>
<feature type="compositionally biased region" description="Low complexity" evidence="2">
    <location>
        <begin position="752"/>
        <end position="770"/>
    </location>
</feature>
<dbReference type="RefSeq" id="XP_032832128.1">
    <property type="nucleotide sequence ID" value="XM_032976237.1"/>
</dbReference>
<dbReference type="Pfam" id="PF12796">
    <property type="entry name" value="Ank_2"/>
    <property type="match status" value="2"/>
</dbReference>
<accession>A0AAJ7XEW5</accession>
<feature type="compositionally biased region" description="Polar residues" evidence="2">
    <location>
        <begin position="827"/>
        <end position="850"/>
    </location>
</feature>
<evidence type="ECO:0000313" key="5">
    <source>
        <dbReference type="RefSeq" id="XP_032831977.1"/>
    </source>
</evidence>
<gene>
    <name evidence="5 6 7 8 9 10 11 12 13 14 15 16 17" type="primary">SNCAIP</name>
</gene>
<dbReference type="PANTHER" id="PTHR22882">
    <property type="entry name" value="SYNPHILIN-1"/>
    <property type="match status" value="1"/>
</dbReference>
<feature type="compositionally biased region" description="Polar residues" evidence="2">
    <location>
        <begin position="650"/>
        <end position="663"/>
    </location>
</feature>
<evidence type="ECO:0000259" key="3">
    <source>
        <dbReference type="Pfam" id="PF16700"/>
    </source>
</evidence>
<feature type="repeat" description="ANK" evidence="1">
    <location>
        <begin position="524"/>
        <end position="556"/>
    </location>
</feature>
<protein>
    <submittedName>
        <fullName evidence="5 6">Synphilin-1 isoform X1</fullName>
    </submittedName>
</protein>
<dbReference type="RefSeq" id="XP_032832174.1">
    <property type="nucleotide sequence ID" value="XM_032976283.1"/>
</dbReference>
<dbReference type="GeneID" id="116955081"/>
<dbReference type="SUPFAM" id="SSF48403">
    <property type="entry name" value="Ankyrin repeat"/>
    <property type="match status" value="1"/>
</dbReference>
<dbReference type="RefSeq" id="XP_032832336.1">
    <property type="nucleotide sequence ID" value="XM_032976445.1"/>
</dbReference>
<evidence type="ECO:0000313" key="12">
    <source>
        <dbReference type="RefSeq" id="XP_032832497.1"/>
    </source>
</evidence>
<keyword evidence="1" id="KW-0040">ANK repeat</keyword>
<evidence type="ECO:0000313" key="13">
    <source>
        <dbReference type="RefSeq" id="XP_032832573.1"/>
    </source>
</evidence>
<evidence type="ECO:0000313" key="7">
    <source>
        <dbReference type="RefSeq" id="XP_032832128.1"/>
    </source>
</evidence>
<dbReference type="RefSeq" id="XP_032832497.1">
    <property type="nucleotide sequence ID" value="XM_032976606.1"/>
</dbReference>
<dbReference type="SMART" id="SM00248">
    <property type="entry name" value="ANK"/>
    <property type="match status" value="4"/>
</dbReference>
<dbReference type="RefSeq" id="XP_032831977.1">
    <property type="nucleotide sequence ID" value="XM_032976086.1"/>
</dbReference>
<keyword evidence="4" id="KW-1185">Reference proteome</keyword>
<dbReference type="Proteomes" id="UP001318040">
    <property type="component" value="Chromosome 1"/>
</dbReference>
<dbReference type="RefSeq" id="XP_032832254.1">
    <property type="nucleotide sequence ID" value="XM_032976363.1"/>
</dbReference>
<name>A0AAJ7XEW5_PETMA</name>
<dbReference type="Gene3D" id="6.10.250.750">
    <property type="match status" value="1"/>
</dbReference>
<dbReference type="RefSeq" id="XP_032832904.1">
    <property type="nucleotide sequence ID" value="XM_032977013.1"/>
</dbReference>
<evidence type="ECO:0000256" key="1">
    <source>
        <dbReference type="PROSITE-ProRule" id="PRU00023"/>
    </source>
</evidence>
<evidence type="ECO:0000256" key="2">
    <source>
        <dbReference type="SAM" id="MobiDB-lite"/>
    </source>
</evidence>
<feature type="compositionally biased region" description="Low complexity" evidence="2">
    <location>
        <begin position="799"/>
        <end position="818"/>
    </location>
</feature>
<evidence type="ECO:0000313" key="8">
    <source>
        <dbReference type="RefSeq" id="XP_032832174.1"/>
    </source>
</evidence>
<feature type="compositionally biased region" description="Polar residues" evidence="2">
    <location>
        <begin position="263"/>
        <end position="274"/>
    </location>
</feature>
<dbReference type="RefSeq" id="XP_032832573.1">
    <property type="nucleotide sequence ID" value="XM_032976682.1"/>
</dbReference>
<dbReference type="PROSITE" id="PS50297">
    <property type="entry name" value="ANK_REP_REGION"/>
    <property type="match status" value="1"/>
</dbReference>
<dbReference type="InterPro" id="IPR002110">
    <property type="entry name" value="Ankyrin_rpt"/>
</dbReference>
<dbReference type="InterPro" id="IPR032027">
    <property type="entry name" value="SNCAIP_SNCA-bd"/>
</dbReference>
<reference evidence="5 6" key="1">
    <citation type="submission" date="2025-04" db="UniProtKB">
        <authorList>
            <consortium name="RefSeq"/>
        </authorList>
    </citation>
    <scope>IDENTIFICATION</scope>
    <source>
        <tissue evidence="5 6">Sperm</tissue>
    </source>
</reference>
<dbReference type="InterPro" id="IPR040133">
    <property type="entry name" value="SNCAIP"/>
</dbReference>
<reference evidence="4" key="2">
    <citation type="submission" date="2025-05" db="UniProtKB">
        <authorList>
            <consortium name="RefSeq"/>
        </authorList>
    </citation>
    <scope>NUCLEOTIDE SEQUENCE [LARGE SCALE GENOMIC DNA]</scope>
    <source>
        <tissue evidence="11 13">Sperm</tissue>
    </source>
</reference>
<dbReference type="PANTHER" id="PTHR22882:SF3">
    <property type="entry name" value="SYNPHILIN-1"/>
    <property type="match status" value="1"/>
</dbReference>
<feature type="region of interest" description="Disordered" evidence="2">
    <location>
        <begin position="734"/>
        <end position="783"/>
    </location>
</feature>
<dbReference type="PROSITE" id="PS50088">
    <property type="entry name" value="ANK_REPEAT"/>
    <property type="match status" value="1"/>
</dbReference>
<feature type="compositionally biased region" description="Low complexity" evidence="2">
    <location>
        <begin position="633"/>
        <end position="649"/>
    </location>
</feature>
<dbReference type="CTD" id="9627"/>
<dbReference type="RefSeq" id="XP_032832055.1">
    <property type="nucleotide sequence ID" value="XM_032976164.1"/>
</dbReference>
<dbReference type="RefSeq" id="XP_032832739.1">
    <property type="nucleotide sequence ID" value="XM_032976848.1"/>
</dbReference>
<evidence type="ECO:0000313" key="9">
    <source>
        <dbReference type="RefSeq" id="XP_032832254.1"/>
    </source>
</evidence>
<feature type="compositionally biased region" description="Gly residues" evidence="2">
    <location>
        <begin position="742"/>
        <end position="751"/>
    </location>
</feature>
<dbReference type="KEGG" id="pmrn:116955081"/>
<dbReference type="AlphaFoldDB" id="A0AAJ7XEW5"/>
<dbReference type="RefSeq" id="XP_032832651.1">
    <property type="nucleotide sequence ID" value="XM_032976760.1"/>
</dbReference>
<organism evidence="4 8">
    <name type="scientific">Petromyzon marinus</name>
    <name type="common">Sea lamprey</name>
    <dbReference type="NCBI Taxonomy" id="7757"/>
    <lineage>
        <taxon>Eukaryota</taxon>
        <taxon>Metazoa</taxon>
        <taxon>Chordata</taxon>
        <taxon>Craniata</taxon>
        <taxon>Vertebrata</taxon>
        <taxon>Cyclostomata</taxon>
        <taxon>Hyperoartia</taxon>
        <taxon>Petromyzontiformes</taxon>
        <taxon>Petromyzontidae</taxon>
        <taxon>Petromyzon</taxon>
    </lineage>
</organism>
<feature type="region of interest" description="Disordered" evidence="2">
    <location>
        <begin position="261"/>
        <end position="296"/>
    </location>
</feature>
<dbReference type="Gene3D" id="1.25.40.20">
    <property type="entry name" value="Ankyrin repeat-containing domain"/>
    <property type="match status" value="2"/>
</dbReference>
<evidence type="ECO:0000313" key="4">
    <source>
        <dbReference type="Proteomes" id="UP001318040"/>
    </source>
</evidence>
<sequence>MDSPEYLDLDAIDFSEEGISDAASVCDSSSGRPCGELGSPSNSSVLGGSLHKLNPAVPGMFLESKYRPVKRVPPLTHQPPETGPALPLKPQHPVSAGHSSSSLLKPQHPVVTGSVSSPLKKHASQQPGAVQPKVLAQIGHDAQLGMSMGKQGGSTLFADAKVDQSKATDIGVKMGLIGSPERQSKARASPYSFQFLWKSLGELEHYDLELDEILDVPYANYQSAAMDTGEERKPEPQCKLDRAQSSGLCLSATEAQWDPVNGKTVTSQSHTAPQTKADVHTSSDENGKGKDRQGCTQPHEIDVHEQDLLEATTTGLTVGSPSGGAFKCPEAEVISQTLPRVLNSISECAEGEEERGAACQSVAKDHAARGAMGIEVLMPQPEEMTKARSIITAIAEGHVSLLRKQLSESAERIRDEGANNVLHMAAASGQLECLQYLASALPEDGLLERNAEGLTPTATAIKNGHLESVMWLVSETEAGAELSVSVERPALIHFAARFGQERILVWLLQYMQEEGVSLDGLDPDGNSAAHVAAREGHLACLQTLVEYGASVTTLNKVGQKPLQCAEKHRHPTCARYLVVVETCMSLASQVVKLTKQLREKTSEIVKLQSQLQVLTGGQASASIPDKVHPARWSGSSPDYSRSSGSSPESTQLSSVGRSASQELVNAKPIGSQTGGHGSHLPPKAGQGLFQGAEDTDTVLRNLLGEEISGQMLKDEKLSLEFPDKDKKRFIQRQLHNRKAAGPGAGRPGYVGGSPSDGRPSSSSSTDSSSPVNQQRPRPRPIVEKGENLHFVLKKHAFDGGRAQSSSSPDSAGQGSDPGAWSAPKMSRSVSLDSGTAQTEGGSSSSASTPELRSPKSERRCSPKSALKSPTSRGKSLSGTKLRVTFEEPLVHVAPPPEPTQPSAEPSADGGSGPRAGGSPSRPANNIYSVSACRMLDQSKCSGTQSCESAHEEVNRMKAGTDKGPAEAQEFFL</sequence>